<gene>
    <name evidence="1" type="ORF">HMPREF9140_01152</name>
</gene>
<evidence type="ECO:0000313" key="2">
    <source>
        <dbReference type="Proteomes" id="UP000016023"/>
    </source>
</evidence>
<dbReference type="AlphaFoldDB" id="H1Q2L4"/>
<dbReference type="Proteomes" id="UP000016023">
    <property type="component" value="Unassembled WGS sequence"/>
</dbReference>
<proteinExistence type="predicted"/>
<dbReference type="HOGENOM" id="CLU_3064781_0_0_10"/>
<comment type="caution">
    <text evidence="1">The sequence shown here is derived from an EMBL/GenBank/DDBJ whole genome shotgun (WGS) entry which is preliminary data.</text>
</comment>
<sequence>MEKTKRVKKYKYKLGGHLLIHPLHILHKPTTTKGDTNNNKLNTSTNYHILNSK</sequence>
<keyword evidence="2" id="KW-1185">Reference proteome</keyword>
<dbReference type="EMBL" id="AGWK01000033">
    <property type="protein sequence ID" value="EHO70350.1"/>
    <property type="molecule type" value="Genomic_DNA"/>
</dbReference>
<accession>H1Q2L4</accession>
<name>H1Q2L4_9BACT</name>
<reference evidence="1 2" key="1">
    <citation type="submission" date="2011-12" db="EMBL/GenBank/DDBJ databases">
        <title>The Genome Sequence of Prevotella micans F0438.</title>
        <authorList>
            <consortium name="The Broad Institute Genome Sequencing Platform"/>
            <person name="Earl A."/>
            <person name="Ward D."/>
            <person name="Feldgarden M."/>
            <person name="Gevers D."/>
            <person name="Izard J."/>
            <person name="Baranova O.V."/>
            <person name="Blanton J.M."/>
            <person name="Wade W.G."/>
            <person name="Dewhirst F.E."/>
            <person name="Young S.K."/>
            <person name="Zeng Q."/>
            <person name="Gargeya S."/>
            <person name="Fitzgerald M."/>
            <person name="Haas B."/>
            <person name="Abouelleil A."/>
            <person name="Alvarado L."/>
            <person name="Arachchi H.M."/>
            <person name="Berlin A."/>
            <person name="Chapman S.B."/>
            <person name="Gearin G."/>
            <person name="Goldberg J."/>
            <person name="Griggs A."/>
            <person name="Gujja S."/>
            <person name="Hansen M."/>
            <person name="Heiman D."/>
            <person name="Howarth C."/>
            <person name="Larimer J."/>
            <person name="Lui A."/>
            <person name="MacDonald P.J.P."/>
            <person name="McCowen C."/>
            <person name="Montmayeur A."/>
            <person name="Murphy C."/>
            <person name="Neiman D."/>
            <person name="Pearson M."/>
            <person name="Priest M."/>
            <person name="Roberts A."/>
            <person name="Saif S."/>
            <person name="Shea T."/>
            <person name="Sisk P."/>
            <person name="Stolte C."/>
            <person name="Sykes S."/>
            <person name="Wortman J."/>
            <person name="Nusbaum C."/>
            <person name="Birren B."/>
        </authorList>
    </citation>
    <scope>NUCLEOTIDE SEQUENCE [LARGE SCALE GENOMIC DNA]</scope>
    <source>
        <strain evidence="1 2">F0438</strain>
    </source>
</reference>
<protein>
    <submittedName>
        <fullName evidence="1">Uncharacterized protein</fullName>
    </submittedName>
</protein>
<dbReference type="STRING" id="883158.HMPREF9140_01152"/>
<evidence type="ECO:0000313" key="1">
    <source>
        <dbReference type="EMBL" id="EHO70350.1"/>
    </source>
</evidence>
<organism evidence="1 2">
    <name type="scientific">Prevotella micans F0438</name>
    <dbReference type="NCBI Taxonomy" id="883158"/>
    <lineage>
        <taxon>Bacteria</taxon>
        <taxon>Pseudomonadati</taxon>
        <taxon>Bacteroidota</taxon>
        <taxon>Bacteroidia</taxon>
        <taxon>Bacteroidales</taxon>
        <taxon>Prevotellaceae</taxon>
        <taxon>Prevotella</taxon>
    </lineage>
</organism>